<dbReference type="EMBL" id="JASPKZ010004196">
    <property type="protein sequence ID" value="KAJ9590735.1"/>
    <property type="molecule type" value="Genomic_DNA"/>
</dbReference>
<dbReference type="GO" id="GO:0004997">
    <property type="term" value="F:thyrotropin-releasing hormone receptor activity"/>
    <property type="evidence" value="ECO:0007669"/>
    <property type="project" value="InterPro"/>
</dbReference>
<name>A0AAD8A175_DIPPU</name>
<feature type="transmembrane region" description="Helical" evidence="12">
    <location>
        <begin position="28"/>
        <end position="50"/>
    </location>
</feature>
<evidence type="ECO:0000256" key="3">
    <source>
        <dbReference type="ARBA" id="ARBA00010663"/>
    </source>
</evidence>
<evidence type="ECO:0000256" key="12">
    <source>
        <dbReference type="SAM" id="Phobius"/>
    </source>
</evidence>
<evidence type="ECO:0000256" key="5">
    <source>
        <dbReference type="ARBA" id="ARBA00022692"/>
    </source>
</evidence>
<accession>A0AAD8A175</accession>
<keyword evidence="5 12" id="KW-0812">Transmembrane</keyword>
<evidence type="ECO:0000256" key="4">
    <source>
        <dbReference type="ARBA" id="ARBA00018873"/>
    </source>
</evidence>
<feature type="transmembrane region" description="Helical" evidence="12">
    <location>
        <begin position="383"/>
        <end position="405"/>
    </location>
</feature>
<evidence type="ECO:0000256" key="10">
    <source>
        <dbReference type="ARBA" id="ARBA00023224"/>
    </source>
</evidence>
<gene>
    <name evidence="14" type="ORF">L9F63_016251</name>
</gene>
<dbReference type="PRINTS" id="PR00237">
    <property type="entry name" value="GPCRRHODOPSN"/>
</dbReference>
<feature type="transmembrane region" description="Helical" evidence="12">
    <location>
        <begin position="279"/>
        <end position="304"/>
    </location>
</feature>
<dbReference type="InterPro" id="IPR000276">
    <property type="entry name" value="GPCR_Rhodpsn"/>
</dbReference>
<dbReference type="PROSITE" id="PS50262">
    <property type="entry name" value="G_PROTEIN_RECEP_F1_2"/>
    <property type="match status" value="2"/>
</dbReference>
<keyword evidence="7" id="KW-0297">G-protein coupled receptor</keyword>
<dbReference type="PRINTS" id="PR01846">
    <property type="entry name" value="TRHRFAMILY"/>
</dbReference>
<comment type="similarity">
    <text evidence="3">Belongs to the G-protein coupled receptor 1 family.</text>
</comment>
<evidence type="ECO:0000313" key="15">
    <source>
        <dbReference type="Proteomes" id="UP001233999"/>
    </source>
</evidence>
<feature type="non-terminal residue" evidence="14">
    <location>
        <position position="1"/>
    </location>
</feature>
<dbReference type="Proteomes" id="UP001233999">
    <property type="component" value="Unassembled WGS sequence"/>
</dbReference>
<dbReference type="Pfam" id="PF00001">
    <property type="entry name" value="7tm_1"/>
    <property type="match status" value="2"/>
</dbReference>
<evidence type="ECO:0000256" key="11">
    <source>
        <dbReference type="ARBA" id="ARBA00032251"/>
    </source>
</evidence>
<dbReference type="InterPro" id="IPR002120">
    <property type="entry name" value="TRH_rcpt_1"/>
</dbReference>
<evidence type="ECO:0000256" key="9">
    <source>
        <dbReference type="ARBA" id="ARBA00023170"/>
    </source>
</evidence>
<dbReference type="InterPro" id="IPR017452">
    <property type="entry name" value="GPCR_Rhodpsn_7TM"/>
</dbReference>
<evidence type="ECO:0000259" key="13">
    <source>
        <dbReference type="PROSITE" id="PS50262"/>
    </source>
</evidence>
<organism evidence="14 15">
    <name type="scientific">Diploptera punctata</name>
    <name type="common">Pacific beetle cockroach</name>
    <dbReference type="NCBI Taxonomy" id="6984"/>
    <lineage>
        <taxon>Eukaryota</taxon>
        <taxon>Metazoa</taxon>
        <taxon>Ecdysozoa</taxon>
        <taxon>Arthropoda</taxon>
        <taxon>Hexapoda</taxon>
        <taxon>Insecta</taxon>
        <taxon>Pterygota</taxon>
        <taxon>Neoptera</taxon>
        <taxon>Polyneoptera</taxon>
        <taxon>Dictyoptera</taxon>
        <taxon>Blattodea</taxon>
        <taxon>Blaberoidea</taxon>
        <taxon>Blaberidae</taxon>
        <taxon>Diplopterinae</taxon>
        <taxon>Diploptera</taxon>
    </lineage>
</organism>
<comment type="function">
    <text evidence="1">Receptor for thyrotropin-releasing hormone (TRH). Upon ligand binding, this G-protein-coupled receptor triggers activation of the phosphatidylinositol (IP3)-calcium-protein kinase C (PKC) pathway.</text>
</comment>
<dbReference type="SUPFAM" id="SSF81321">
    <property type="entry name" value="Family A G protein-coupled receptor-like"/>
    <property type="match status" value="2"/>
</dbReference>
<dbReference type="PANTHER" id="PTHR24243:SF233">
    <property type="entry name" value="THYROTROPIN-RELEASING HORMONE RECEPTOR"/>
    <property type="match status" value="1"/>
</dbReference>
<reference evidence="14" key="1">
    <citation type="journal article" date="2023" name="IScience">
        <title>Live-bearing cockroach genome reveals convergent evolutionary mechanisms linked to viviparity in insects and beyond.</title>
        <authorList>
            <person name="Fouks B."/>
            <person name="Harrison M.C."/>
            <person name="Mikhailova A.A."/>
            <person name="Marchal E."/>
            <person name="English S."/>
            <person name="Carruthers M."/>
            <person name="Jennings E.C."/>
            <person name="Chiamaka E.L."/>
            <person name="Frigard R.A."/>
            <person name="Pippel M."/>
            <person name="Attardo G.M."/>
            <person name="Benoit J.B."/>
            <person name="Bornberg-Bauer E."/>
            <person name="Tobe S.S."/>
        </authorList>
    </citation>
    <scope>NUCLEOTIDE SEQUENCE</scope>
    <source>
        <strain evidence="14">Stay&amp;Tobe</strain>
    </source>
</reference>
<feature type="transmembrane region" description="Helical" evidence="12">
    <location>
        <begin position="79"/>
        <end position="103"/>
    </location>
</feature>
<proteinExistence type="inferred from homology"/>
<comment type="subcellular location">
    <subcellularLocation>
        <location evidence="2">Membrane</location>
        <topology evidence="2">Multi-pass membrane protein</topology>
    </subcellularLocation>
</comment>
<feature type="non-terminal residue" evidence="14">
    <location>
        <position position="548"/>
    </location>
</feature>
<evidence type="ECO:0000256" key="1">
    <source>
        <dbReference type="ARBA" id="ARBA00004100"/>
    </source>
</evidence>
<reference evidence="14" key="2">
    <citation type="submission" date="2023-05" db="EMBL/GenBank/DDBJ databases">
        <authorList>
            <person name="Fouks B."/>
        </authorList>
    </citation>
    <scope>NUCLEOTIDE SEQUENCE</scope>
    <source>
        <strain evidence="14">Stay&amp;Tobe</strain>
        <tissue evidence="14">Testes</tissue>
    </source>
</reference>
<protein>
    <recommendedName>
        <fullName evidence="4">Thyrotropin-releasing hormone receptor</fullName>
    </recommendedName>
    <alternativeName>
        <fullName evidence="11">Thyroliberin receptor</fullName>
    </alternativeName>
</protein>
<keyword evidence="10" id="KW-0807">Transducer</keyword>
<keyword evidence="15" id="KW-1185">Reference proteome</keyword>
<keyword evidence="8 12" id="KW-0472">Membrane</keyword>
<feature type="transmembrane region" description="Helical" evidence="12">
    <location>
        <begin position="339"/>
        <end position="363"/>
    </location>
</feature>
<sequence length="548" mass="61999">QYYQFREYIDGTFVPACLTEANTFWSSFFFIMIISVFFLIPLCMLIVLYAMMARHLMADPGTSAVKDTESSNARARKQVVLMLGTVVLFFFICLIPFRVFTLWLIMVPEEQLQRLGMEGYYNILYFCRTMLYLNSAVNPILYNLMSSKFRDGFMKLCGLRRGEMVLIRRGTTSTGTFTSSHSSTLAASHGCNLSSMTPAAKFPSLTRKPTNTKVSTYILQDISSQLNYGDSDNSSVSQCQIDLLRIRPILGVADYHHEIYIDGSVVAVCLTQADTFWTALFFIMSIAVFFAFPLVILVVLYTIIARHLMTHPGIMAPASRNQDANPGLQHSVLRYRKQVVLMLGTVVLSFFVCLMPFRAFTLWIIVAPQEAVFSLSIETYYNILYFCRVMTYINSAVNPILYNIMSSKFRDGFFRLCCFRHKPNQDILLGRKGTFNTTSSTTTTTCSSSLQDPLWRRSLRNTVSDDRKFKRSLSHASDRTLYLTNATVIETSSNSANATVIETSSNSANAALFCCSTGSPPSYGDVFFFFFFPPIYRYVTACFSIKTS</sequence>
<dbReference type="Gene3D" id="1.20.1070.10">
    <property type="entry name" value="Rhodopsin 7-helix transmembrane proteins"/>
    <property type="match status" value="2"/>
</dbReference>
<evidence type="ECO:0000256" key="7">
    <source>
        <dbReference type="ARBA" id="ARBA00023040"/>
    </source>
</evidence>
<evidence type="ECO:0000256" key="6">
    <source>
        <dbReference type="ARBA" id="ARBA00022989"/>
    </source>
</evidence>
<dbReference type="GO" id="GO:0005886">
    <property type="term" value="C:plasma membrane"/>
    <property type="evidence" value="ECO:0007669"/>
    <property type="project" value="TreeGrafter"/>
</dbReference>
<feature type="domain" description="G-protein coupled receptors family 1 profile" evidence="13">
    <location>
        <begin position="1"/>
        <end position="142"/>
    </location>
</feature>
<dbReference type="PANTHER" id="PTHR24243">
    <property type="entry name" value="G-PROTEIN COUPLED RECEPTOR"/>
    <property type="match status" value="1"/>
</dbReference>
<keyword evidence="9" id="KW-0675">Receptor</keyword>
<feature type="domain" description="G-protein coupled receptors family 1 profile" evidence="13">
    <location>
        <begin position="269"/>
        <end position="402"/>
    </location>
</feature>
<keyword evidence="6 12" id="KW-1133">Transmembrane helix</keyword>
<evidence type="ECO:0000256" key="2">
    <source>
        <dbReference type="ARBA" id="ARBA00004141"/>
    </source>
</evidence>
<evidence type="ECO:0000256" key="8">
    <source>
        <dbReference type="ARBA" id="ARBA00023136"/>
    </source>
</evidence>
<comment type="caution">
    <text evidence="14">The sequence shown here is derived from an EMBL/GenBank/DDBJ whole genome shotgun (WGS) entry which is preliminary data.</text>
</comment>
<dbReference type="AlphaFoldDB" id="A0AAD8A175"/>
<evidence type="ECO:0000313" key="14">
    <source>
        <dbReference type="EMBL" id="KAJ9590735.1"/>
    </source>
</evidence>